<accession>A0A226CXJ9</accession>
<dbReference type="Gene3D" id="3.30.70.1820">
    <property type="entry name" value="L1 transposable element, RRM domain"/>
    <property type="match status" value="1"/>
</dbReference>
<sequence length="258" mass="28940">MPSPKGKNKSHQNKRGRDEIDEMDLSDPESTHSSFSKTEIQQLINKAIEAAMVTFMASNKIQLDLAIAPLTEMNNKIVALESKITLLEGKLSTLESGKTTPDRHKSIIISGLPEPAKETPAQLTATIIEMTKTMMIDNFDMDDAFRVGKSNPTKGPRPVILKLLRSRDKWQIFSNKKNLYMKDGKVDKSGKFASIFINEDMTAEERKVAADLRGKLRDIKSKDPTVTGVIRRDTLTTRKDGKILQRFKWSQAGINILP</sequence>
<dbReference type="Proteomes" id="UP000198287">
    <property type="component" value="Unassembled WGS sequence"/>
</dbReference>
<gene>
    <name evidence="2" type="ORF">Fcan01_27498</name>
</gene>
<keyword evidence="3" id="KW-1185">Reference proteome</keyword>
<evidence type="ECO:0000313" key="3">
    <source>
        <dbReference type="Proteomes" id="UP000198287"/>
    </source>
</evidence>
<evidence type="ECO:0000256" key="1">
    <source>
        <dbReference type="SAM" id="MobiDB-lite"/>
    </source>
</evidence>
<protein>
    <submittedName>
        <fullName evidence="2">Uncharacterized protein</fullName>
    </submittedName>
</protein>
<organism evidence="2 3">
    <name type="scientific">Folsomia candida</name>
    <name type="common">Springtail</name>
    <dbReference type="NCBI Taxonomy" id="158441"/>
    <lineage>
        <taxon>Eukaryota</taxon>
        <taxon>Metazoa</taxon>
        <taxon>Ecdysozoa</taxon>
        <taxon>Arthropoda</taxon>
        <taxon>Hexapoda</taxon>
        <taxon>Collembola</taxon>
        <taxon>Entomobryomorpha</taxon>
        <taxon>Isotomoidea</taxon>
        <taxon>Isotomidae</taxon>
        <taxon>Proisotominae</taxon>
        <taxon>Folsomia</taxon>
    </lineage>
</organism>
<evidence type="ECO:0000313" key="2">
    <source>
        <dbReference type="EMBL" id="OXA37699.1"/>
    </source>
</evidence>
<feature type="compositionally biased region" description="Basic residues" evidence="1">
    <location>
        <begin position="1"/>
        <end position="14"/>
    </location>
</feature>
<name>A0A226CXJ9_FOLCA</name>
<dbReference type="EMBL" id="LNIX01000053">
    <property type="protein sequence ID" value="OXA37699.1"/>
    <property type="molecule type" value="Genomic_DNA"/>
</dbReference>
<comment type="caution">
    <text evidence="2">The sequence shown here is derived from an EMBL/GenBank/DDBJ whole genome shotgun (WGS) entry which is preliminary data.</text>
</comment>
<feature type="region of interest" description="Disordered" evidence="1">
    <location>
        <begin position="1"/>
        <end position="37"/>
    </location>
</feature>
<dbReference type="AlphaFoldDB" id="A0A226CXJ9"/>
<proteinExistence type="predicted"/>
<reference evidence="2 3" key="1">
    <citation type="submission" date="2015-12" db="EMBL/GenBank/DDBJ databases">
        <title>The genome of Folsomia candida.</title>
        <authorList>
            <person name="Faddeeva A."/>
            <person name="Derks M.F."/>
            <person name="Anvar Y."/>
            <person name="Smit S."/>
            <person name="Van Straalen N."/>
            <person name="Roelofs D."/>
        </authorList>
    </citation>
    <scope>NUCLEOTIDE SEQUENCE [LARGE SCALE GENOMIC DNA]</scope>
    <source>
        <strain evidence="2 3">VU population</strain>
        <tissue evidence="2">Whole body</tissue>
    </source>
</reference>